<evidence type="ECO:0000256" key="6">
    <source>
        <dbReference type="ARBA" id="ARBA00023136"/>
    </source>
</evidence>
<dbReference type="PANTHER" id="PTHR43840">
    <property type="entry name" value="MITOCHONDRIAL METAL TRANSPORTER 1-RELATED"/>
    <property type="match status" value="1"/>
</dbReference>
<dbReference type="Gene3D" id="1.20.1510.10">
    <property type="entry name" value="Cation efflux protein transmembrane domain"/>
    <property type="match status" value="1"/>
</dbReference>
<evidence type="ECO:0000256" key="4">
    <source>
        <dbReference type="ARBA" id="ARBA00022692"/>
    </source>
</evidence>
<organism evidence="10">
    <name type="scientific">uncultured Chthoniobacterales bacterium</name>
    <dbReference type="NCBI Taxonomy" id="1836801"/>
    <lineage>
        <taxon>Bacteria</taxon>
        <taxon>Pseudomonadati</taxon>
        <taxon>Verrucomicrobiota</taxon>
        <taxon>Spartobacteria</taxon>
        <taxon>Chthoniobacterales</taxon>
        <taxon>environmental samples</taxon>
    </lineage>
</organism>
<dbReference type="Pfam" id="PF01545">
    <property type="entry name" value="Cation_efflux"/>
    <property type="match status" value="1"/>
</dbReference>
<proteinExistence type="inferred from homology"/>
<dbReference type="SUPFAM" id="SSF161111">
    <property type="entry name" value="Cation efflux protein transmembrane domain-like"/>
    <property type="match status" value="1"/>
</dbReference>
<keyword evidence="4 7" id="KW-0812">Transmembrane</keyword>
<keyword evidence="6 7" id="KW-0472">Membrane</keyword>
<evidence type="ECO:0000259" key="9">
    <source>
        <dbReference type="Pfam" id="PF16916"/>
    </source>
</evidence>
<dbReference type="InterPro" id="IPR027470">
    <property type="entry name" value="Cation_efflux_CTD"/>
</dbReference>
<dbReference type="SUPFAM" id="SSF160240">
    <property type="entry name" value="Cation efflux protein cytoplasmic domain-like"/>
    <property type="match status" value="1"/>
</dbReference>
<keyword evidence="3" id="KW-0813">Transport</keyword>
<evidence type="ECO:0000313" key="10">
    <source>
        <dbReference type="EMBL" id="CAA9249648.1"/>
    </source>
</evidence>
<feature type="transmembrane region" description="Helical" evidence="7">
    <location>
        <begin position="89"/>
        <end position="107"/>
    </location>
</feature>
<dbReference type="NCBIfam" id="TIGR01297">
    <property type="entry name" value="CDF"/>
    <property type="match status" value="1"/>
</dbReference>
<dbReference type="PANTHER" id="PTHR43840:SF15">
    <property type="entry name" value="MITOCHONDRIAL METAL TRANSPORTER 1-RELATED"/>
    <property type="match status" value="1"/>
</dbReference>
<evidence type="ECO:0000256" key="7">
    <source>
        <dbReference type="SAM" id="Phobius"/>
    </source>
</evidence>
<dbReference type="InterPro" id="IPR036837">
    <property type="entry name" value="Cation_efflux_CTD_sf"/>
</dbReference>
<evidence type="ECO:0000256" key="2">
    <source>
        <dbReference type="ARBA" id="ARBA00008114"/>
    </source>
</evidence>
<accession>A0A6J4IDP5</accession>
<feature type="domain" description="Cation efflux protein cytoplasmic" evidence="9">
    <location>
        <begin position="226"/>
        <end position="297"/>
    </location>
</feature>
<feature type="transmembrane region" description="Helical" evidence="7">
    <location>
        <begin position="119"/>
        <end position="138"/>
    </location>
</feature>
<name>A0A6J4IDP5_9BACT</name>
<feature type="transmembrane region" description="Helical" evidence="7">
    <location>
        <begin position="20"/>
        <end position="38"/>
    </location>
</feature>
<dbReference type="EMBL" id="CADCTA010000077">
    <property type="protein sequence ID" value="CAA9249648.1"/>
    <property type="molecule type" value="Genomic_DNA"/>
</dbReference>
<dbReference type="InterPro" id="IPR002524">
    <property type="entry name" value="Cation_efflux"/>
</dbReference>
<dbReference type="GO" id="GO:0008324">
    <property type="term" value="F:monoatomic cation transmembrane transporter activity"/>
    <property type="evidence" value="ECO:0007669"/>
    <property type="project" value="InterPro"/>
</dbReference>
<keyword evidence="5 7" id="KW-1133">Transmembrane helix</keyword>
<reference evidence="10" key="1">
    <citation type="submission" date="2020-02" db="EMBL/GenBank/DDBJ databases">
        <authorList>
            <person name="Meier V. D."/>
        </authorList>
    </citation>
    <scope>NUCLEOTIDE SEQUENCE</scope>
    <source>
        <strain evidence="10">AVDCRST_MAG42</strain>
    </source>
</reference>
<sequence>MAPAAHPHVSTSSLQSGARIALLGMVINAALAIAKIVAGVLGNAYVLIADGIESTLDIAGSVVIWGGLKVAARPPDESHPYGHGKAEPVAAAIVAGGVIAAAIGLAVQSAREIVTPHHAPAPFTLVVLIVVVVVKELLYRSVIRLGRDVESTAVQTDAWHHRSDALTSLAAFVGISIALLGGPGWESADDWAALFACGLIGVNGIRLLSPALHEIMDTAPRGGMSDTVRTAAASVSGVVEVEKCLIRKMGLHFYVDLHVGVDGAISVRDGHDIAHEVKHAIQAKDPRIADVLVHVEPATTDS</sequence>
<evidence type="ECO:0000256" key="3">
    <source>
        <dbReference type="ARBA" id="ARBA00022448"/>
    </source>
</evidence>
<dbReference type="FunFam" id="1.20.1510.10:FF:000006">
    <property type="entry name" value="Divalent cation efflux transporter"/>
    <property type="match status" value="1"/>
</dbReference>
<dbReference type="InterPro" id="IPR050291">
    <property type="entry name" value="CDF_Transporter"/>
</dbReference>
<comment type="subcellular location">
    <subcellularLocation>
        <location evidence="1">Membrane</location>
        <topology evidence="1">Multi-pass membrane protein</topology>
    </subcellularLocation>
</comment>
<protein>
    <submittedName>
        <fullName evidence="10">Cobalt-zinc-cadmium resistance protein</fullName>
    </submittedName>
</protein>
<dbReference type="InterPro" id="IPR058533">
    <property type="entry name" value="Cation_efflux_TM"/>
</dbReference>
<dbReference type="InterPro" id="IPR027469">
    <property type="entry name" value="Cation_efflux_TMD_sf"/>
</dbReference>
<gene>
    <name evidence="10" type="ORF">AVDCRST_MAG42-2473</name>
</gene>
<comment type="similarity">
    <text evidence="2">Belongs to the cation diffusion facilitator (CDF) transporter (TC 2.A.4) family.</text>
</comment>
<feature type="domain" description="Cation efflux protein transmembrane" evidence="8">
    <location>
        <begin position="22"/>
        <end position="216"/>
    </location>
</feature>
<dbReference type="Gene3D" id="3.30.70.1350">
    <property type="entry name" value="Cation efflux protein, cytoplasmic domain"/>
    <property type="match status" value="1"/>
</dbReference>
<evidence type="ECO:0000256" key="1">
    <source>
        <dbReference type="ARBA" id="ARBA00004141"/>
    </source>
</evidence>
<dbReference type="AlphaFoldDB" id="A0A6J4IDP5"/>
<evidence type="ECO:0000256" key="5">
    <source>
        <dbReference type="ARBA" id="ARBA00022989"/>
    </source>
</evidence>
<evidence type="ECO:0000259" key="8">
    <source>
        <dbReference type="Pfam" id="PF01545"/>
    </source>
</evidence>
<dbReference type="GO" id="GO:0016020">
    <property type="term" value="C:membrane"/>
    <property type="evidence" value="ECO:0007669"/>
    <property type="project" value="UniProtKB-SubCell"/>
</dbReference>
<dbReference type="Pfam" id="PF16916">
    <property type="entry name" value="ZT_dimer"/>
    <property type="match status" value="1"/>
</dbReference>